<dbReference type="Gene3D" id="1.10.246.120">
    <property type="match status" value="1"/>
</dbReference>
<feature type="compositionally biased region" description="Basic and acidic residues" evidence="1">
    <location>
        <begin position="666"/>
        <end position="676"/>
    </location>
</feature>
<reference evidence="4" key="1">
    <citation type="submission" date="2022-07" db="EMBL/GenBank/DDBJ databases">
        <title>Phylogenomic reconstructions and comparative analyses of Kickxellomycotina fungi.</title>
        <authorList>
            <person name="Reynolds N.K."/>
            <person name="Stajich J.E."/>
            <person name="Barry K."/>
            <person name="Grigoriev I.V."/>
            <person name="Crous P."/>
            <person name="Smith M.E."/>
        </authorList>
    </citation>
    <scope>NUCLEOTIDE SEQUENCE</scope>
    <source>
        <strain evidence="4">NBRC 105413</strain>
    </source>
</reference>
<dbReference type="Pfam" id="PF02204">
    <property type="entry name" value="VPS9"/>
    <property type="match status" value="1"/>
</dbReference>
<proteinExistence type="predicted"/>
<dbReference type="PANTHER" id="PTHR23101">
    <property type="entry name" value="RAB GDP/GTP EXCHANGE FACTOR"/>
    <property type="match status" value="1"/>
</dbReference>
<dbReference type="InterPro" id="IPR045046">
    <property type="entry name" value="Vps9-like"/>
</dbReference>
<dbReference type="InterPro" id="IPR003123">
    <property type="entry name" value="VPS9"/>
</dbReference>
<dbReference type="SMART" id="SM00167">
    <property type="entry name" value="VPS9"/>
    <property type="match status" value="1"/>
</dbReference>
<dbReference type="GO" id="GO:0043130">
    <property type="term" value="F:ubiquitin binding"/>
    <property type="evidence" value="ECO:0007669"/>
    <property type="project" value="InterPro"/>
</dbReference>
<dbReference type="PROSITE" id="PS51140">
    <property type="entry name" value="CUE"/>
    <property type="match status" value="1"/>
</dbReference>
<evidence type="ECO:0008006" key="6">
    <source>
        <dbReference type="Google" id="ProtNLM"/>
    </source>
</evidence>
<evidence type="ECO:0000259" key="2">
    <source>
        <dbReference type="PROSITE" id="PS51140"/>
    </source>
</evidence>
<evidence type="ECO:0000256" key="1">
    <source>
        <dbReference type="SAM" id="MobiDB-lite"/>
    </source>
</evidence>
<dbReference type="PANTHER" id="PTHR23101:SF25">
    <property type="entry name" value="GTPASE-ACTIVATING PROTEIN AND VPS9 DOMAIN-CONTAINING PROTEIN 1"/>
    <property type="match status" value="1"/>
</dbReference>
<dbReference type="Gene3D" id="1.20.1050.80">
    <property type="entry name" value="VPS9 domain"/>
    <property type="match status" value="1"/>
</dbReference>
<gene>
    <name evidence="4" type="ORF">LPJ64_003442</name>
</gene>
<feature type="region of interest" description="Disordered" evidence="1">
    <location>
        <begin position="602"/>
        <end position="779"/>
    </location>
</feature>
<dbReference type="Proteomes" id="UP001145021">
    <property type="component" value="Unassembled WGS sequence"/>
</dbReference>
<dbReference type="AlphaFoldDB" id="A0A9W8CJJ5"/>
<feature type="region of interest" description="Disordered" evidence="1">
    <location>
        <begin position="84"/>
        <end position="119"/>
    </location>
</feature>
<dbReference type="SUPFAM" id="SSF46934">
    <property type="entry name" value="UBA-like"/>
    <property type="match status" value="1"/>
</dbReference>
<dbReference type="SMART" id="SM00546">
    <property type="entry name" value="CUE"/>
    <property type="match status" value="1"/>
</dbReference>
<feature type="compositionally biased region" description="Low complexity" evidence="1">
    <location>
        <begin position="87"/>
        <end position="111"/>
    </location>
</feature>
<feature type="compositionally biased region" description="Low complexity" evidence="1">
    <location>
        <begin position="700"/>
        <end position="714"/>
    </location>
</feature>
<evidence type="ECO:0000313" key="5">
    <source>
        <dbReference type="Proteomes" id="UP001145021"/>
    </source>
</evidence>
<feature type="compositionally biased region" description="Acidic residues" evidence="1">
    <location>
        <begin position="605"/>
        <end position="621"/>
    </location>
</feature>
<dbReference type="GO" id="GO:0005829">
    <property type="term" value="C:cytosol"/>
    <property type="evidence" value="ECO:0007669"/>
    <property type="project" value="TreeGrafter"/>
</dbReference>
<feature type="region of interest" description="Disordered" evidence="1">
    <location>
        <begin position="396"/>
        <end position="427"/>
    </location>
</feature>
<feature type="domain" description="VPS9" evidence="3">
    <location>
        <begin position="229"/>
        <end position="371"/>
    </location>
</feature>
<dbReference type="InterPro" id="IPR003892">
    <property type="entry name" value="CUE"/>
</dbReference>
<dbReference type="GO" id="GO:0005085">
    <property type="term" value="F:guanyl-nucleotide exchange factor activity"/>
    <property type="evidence" value="ECO:0007669"/>
    <property type="project" value="InterPro"/>
</dbReference>
<dbReference type="InterPro" id="IPR009060">
    <property type="entry name" value="UBA-like_sf"/>
</dbReference>
<dbReference type="Gene3D" id="1.10.8.10">
    <property type="entry name" value="DNA helicase RuvA subunit, C-terminal domain"/>
    <property type="match status" value="1"/>
</dbReference>
<sequence length="779" mass="86009">MTNLPVPDSLSLQLRTSEEQATEELKHNEQNGELKNIEQTSSDTAGQVQDISEPKPLLRRTSTASSSKLHDVIQDIISQFDPLKTGSASTTQQQAPAPASSSSSSAAPTQPDTQINKQGYPDMRANFEPEPDGFNYSEFLQQMRHPAAKPVARTVKSFLTEFGRRPMTLGEQVRFVHDFLDFIGGKMRECPVWSTMDERSLDNAREGMEKLVMNRLFPLCFSPTTSDDTDKDHVLREKMNLFRWIQEEHLDVPKSPQNSAFLQFAREELLKINNFNSPRDKVICILNCCTIIYGLLKNMRGLQTADVGADRFLPLLIYVVITACPPKLVSNVMYITRFRSPERLQSEAGYYVTNLQGAIAFIESMDASCLSISQEVFDKNIEMTIWEMELERRTRERNLAQQQQHQQQQQQRTGHVRTASAAQQDMSGERAQWLIDRSSDLAKTTLEKTNNFVGRLISEFSSPSASESGRSSPQVAREQPTGPRVRYPGEQPTGSANPAGSSAVDSSDVAADLAAADSQLLVGGPEWVATLALVRDMFPNIDRDVVDIIFEANSGVVARTIEQLLDISSDNEVLATAAVMAEKSRDESEELIREILLADAKDAAEANDEDKADGEAEAESESEAKGKSKAKTMAYNEAEAIGDSSSRQMTASARKTTEQNEDAAEEMEKWKGRWADDSDDSDLESELDENPGPSTTTKPVSAAAVAQSTTSNSSLSAGLETQKSEQEETPLAPETSLPTDVAAVSVAGQPQQAVPDTSGDEEYARRLQEEFERQAHIDQ</sequence>
<keyword evidence="5" id="KW-1185">Reference proteome</keyword>
<dbReference type="InterPro" id="IPR037191">
    <property type="entry name" value="VPS9_dom_sf"/>
</dbReference>
<dbReference type="CDD" id="cd14279">
    <property type="entry name" value="CUE"/>
    <property type="match status" value="1"/>
</dbReference>
<dbReference type="Pfam" id="PF18151">
    <property type="entry name" value="DUF5601"/>
    <property type="match status" value="1"/>
</dbReference>
<evidence type="ECO:0000259" key="3">
    <source>
        <dbReference type="PROSITE" id="PS51205"/>
    </source>
</evidence>
<dbReference type="InterPro" id="IPR041545">
    <property type="entry name" value="DUF5601"/>
</dbReference>
<name>A0A9W8CJJ5_9FUNG</name>
<feature type="compositionally biased region" description="Basic and acidic residues" evidence="1">
    <location>
        <begin position="23"/>
        <end position="36"/>
    </location>
</feature>
<dbReference type="EMBL" id="JANBOH010000134">
    <property type="protein sequence ID" value="KAJ1644925.1"/>
    <property type="molecule type" value="Genomic_DNA"/>
</dbReference>
<feature type="compositionally biased region" description="Basic and acidic residues" evidence="1">
    <location>
        <begin position="762"/>
        <end position="779"/>
    </location>
</feature>
<dbReference type="GO" id="GO:0031267">
    <property type="term" value="F:small GTPase binding"/>
    <property type="evidence" value="ECO:0007669"/>
    <property type="project" value="TreeGrafter"/>
</dbReference>
<feature type="compositionally biased region" description="Polar residues" evidence="1">
    <location>
        <begin position="643"/>
        <end position="654"/>
    </location>
</feature>
<protein>
    <recommendedName>
        <fullName evidence="6">VPS9 domain-containing protein</fullName>
    </recommendedName>
</protein>
<feature type="domain" description="CUE" evidence="2">
    <location>
        <begin position="526"/>
        <end position="569"/>
    </location>
</feature>
<feature type="compositionally biased region" description="Low complexity" evidence="1">
    <location>
        <begin position="401"/>
        <end position="411"/>
    </location>
</feature>
<dbReference type="GO" id="GO:0030139">
    <property type="term" value="C:endocytic vesicle"/>
    <property type="evidence" value="ECO:0007669"/>
    <property type="project" value="TreeGrafter"/>
</dbReference>
<organism evidence="4 5">
    <name type="scientific">Coemansia asiatica</name>
    <dbReference type="NCBI Taxonomy" id="1052880"/>
    <lineage>
        <taxon>Eukaryota</taxon>
        <taxon>Fungi</taxon>
        <taxon>Fungi incertae sedis</taxon>
        <taxon>Zoopagomycota</taxon>
        <taxon>Kickxellomycotina</taxon>
        <taxon>Kickxellomycetes</taxon>
        <taxon>Kickxellales</taxon>
        <taxon>Kickxellaceae</taxon>
        <taxon>Coemansia</taxon>
    </lineage>
</organism>
<accession>A0A9W8CJJ5</accession>
<dbReference type="PROSITE" id="PS51205">
    <property type="entry name" value="VPS9"/>
    <property type="match status" value="1"/>
</dbReference>
<feature type="compositionally biased region" description="Polar residues" evidence="1">
    <location>
        <begin position="37"/>
        <end position="50"/>
    </location>
</feature>
<feature type="compositionally biased region" description="Low complexity" evidence="1">
    <location>
        <begin position="461"/>
        <end position="472"/>
    </location>
</feature>
<evidence type="ECO:0000313" key="4">
    <source>
        <dbReference type="EMBL" id="KAJ1644925.1"/>
    </source>
</evidence>
<feature type="region of interest" description="Disordered" evidence="1">
    <location>
        <begin position="1"/>
        <end position="66"/>
    </location>
</feature>
<feature type="compositionally biased region" description="Acidic residues" evidence="1">
    <location>
        <begin position="677"/>
        <end position="689"/>
    </location>
</feature>
<dbReference type="GO" id="GO:0016192">
    <property type="term" value="P:vesicle-mediated transport"/>
    <property type="evidence" value="ECO:0007669"/>
    <property type="project" value="InterPro"/>
</dbReference>
<feature type="region of interest" description="Disordered" evidence="1">
    <location>
        <begin position="461"/>
        <end position="504"/>
    </location>
</feature>
<dbReference type="SUPFAM" id="SSF109993">
    <property type="entry name" value="VPS9 domain"/>
    <property type="match status" value="1"/>
</dbReference>
<comment type="caution">
    <text evidence="4">The sequence shown here is derived from an EMBL/GenBank/DDBJ whole genome shotgun (WGS) entry which is preliminary data.</text>
</comment>